<dbReference type="SUPFAM" id="SSF46626">
    <property type="entry name" value="Cytochrome c"/>
    <property type="match status" value="1"/>
</dbReference>
<keyword evidence="3 17" id="KW-0813">Transport</keyword>
<evidence type="ECO:0000256" key="2">
    <source>
        <dbReference type="ARBA" id="ARBA00007866"/>
    </source>
</evidence>
<dbReference type="Proteomes" id="UP001059934">
    <property type="component" value="Chromosome"/>
</dbReference>
<evidence type="ECO:0000256" key="19">
    <source>
        <dbReference type="SAM" id="Phobius"/>
    </source>
</evidence>
<evidence type="ECO:0000256" key="17">
    <source>
        <dbReference type="RuleBase" id="RU000456"/>
    </source>
</evidence>
<keyword evidence="6 17" id="KW-0812">Transmembrane</keyword>
<protein>
    <recommendedName>
        <fullName evidence="18">Cytochrome c oxidase subunit 2</fullName>
        <ecNumber evidence="18">7.1.1.9</ecNumber>
    </recommendedName>
</protein>
<dbReference type="InterPro" id="IPR014222">
    <property type="entry name" value="Cyt_c_oxidase_su2"/>
</dbReference>
<reference evidence="24" key="1">
    <citation type="submission" date="2022-08" db="EMBL/GenBank/DDBJ databases">
        <title>Catabolic pathway analysis in culturable SAR92 clade bacteria reveals their overlooked roles in DMSP degradation in coastal seas.</title>
        <authorList>
            <person name="He X."/>
            <person name="Zhang X."/>
            <person name="Zhang Y."/>
        </authorList>
    </citation>
    <scope>NUCLEOTIDE SEQUENCE</scope>
    <source>
        <strain evidence="24">H455</strain>
    </source>
</reference>
<evidence type="ECO:0000256" key="16">
    <source>
        <dbReference type="PROSITE-ProRule" id="PRU00433"/>
    </source>
</evidence>
<dbReference type="Pfam" id="PF02790">
    <property type="entry name" value="COX2_TM"/>
    <property type="match status" value="1"/>
</dbReference>
<keyword evidence="12 18" id="KW-0186">Copper</keyword>
<feature type="domain" description="Cytochrome oxidase subunit II copper A binding" evidence="21">
    <location>
        <begin position="124"/>
        <end position="261"/>
    </location>
</feature>
<dbReference type="Gene3D" id="2.60.40.420">
    <property type="entry name" value="Cupredoxins - blue copper proteins"/>
    <property type="match status" value="1"/>
</dbReference>
<sequence>MLKRAQALFLSLLSLVVLLPIAGSALAESSASQLNMPQGVTEVSQAAYDIHMIMIWVCTVIGIGVFGFMFYVMYAHRKSRGAVAENFHEHLGVELLWTIVPTIILIVMAFPATTALLKVYDTDNPDIEIKITGYQWKWQYEYLGEGVKFMSELRTSDDEVYGREPKGEHYLREVTEPLVLPVGKKIRFLVTGNDVIHSWWVPDFGVKRDAVPGLFTAGWAKTDKPGTYVGECTELCGQGHAFMPVVVEVKEQAEYDAWLANKKAEAVEYASTIGKEWTAEELMTKGEGVYLQSCAGCHQADGGGIPGVFPAIKGSPIALGPQIGHIAVLIDGVPGSAMQSFADQLSEVNIAAVIHYQRNAWGNDVGDVTQPIDVLNYKQSK</sequence>
<keyword evidence="8" id="KW-1278">Translocase</keyword>
<dbReference type="SUPFAM" id="SSF81464">
    <property type="entry name" value="Cytochrome c oxidase subunit II-like, transmembrane region"/>
    <property type="match status" value="1"/>
</dbReference>
<evidence type="ECO:0000256" key="15">
    <source>
        <dbReference type="ARBA" id="ARBA00047816"/>
    </source>
</evidence>
<name>A0ABY5TPD7_9GAMM</name>
<evidence type="ECO:0000256" key="9">
    <source>
        <dbReference type="ARBA" id="ARBA00022982"/>
    </source>
</evidence>
<evidence type="ECO:0000256" key="3">
    <source>
        <dbReference type="ARBA" id="ARBA00022448"/>
    </source>
</evidence>
<evidence type="ECO:0000256" key="8">
    <source>
        <dbReference type="ARBA" id="ARBA00022967"/>
    </source>
</evidence>
<evidence type="ECO:0000256" key="5">
    <source>
        <dbReference type="ARBA" id="ARBA00022660"/>
    </source>
</evidence>
<keyword evidence="9 17" id="KW-0249">Electron transport</keyword>
<comment type="catalytic activity">
    <reaction evidence="15 18">
        <text>4 Fe(II)-[cytochrome c] + O2 + 8 H(+)(in) = 4 Fe(III)-[cytochrome c] + 2 H2O + 4 H(+)(out)</text>
        <dbReference type="Rhea" id="RHEA:11436"/>
        <dbReference type="Rhea" id="RHEA-COMP:10350"/>
        <dbReference type="Rhea" id="RHEA-COMP:14399"/>
        <dbReference type="ChEBI" id="CHEBI:15377"/>
        <dbReference type="ChEBI" id="CHEBI:15378"/>
        <dbReference type="ChEBI" id="CHEBI:15379"/>
        <dbReference type="ChEBI" id="CHEBI:29033"/>
        <dbReference type="ChEBI" id="CHEBI:29034"/>
        <dbReference type="EC" id="7.1.1.9"/>
    </reaction>
</comment>
<dbReference type="PROSITE" id="PS00078">
    <property type="entry name" value="COX2"/>
    <property type="match status" value="1"/>
</dbReference>
<dbReference type="InterPro" id="IPR009056">
    <property type="entry name" value="Cyt_c-like_dom"/>
</dbReference>
<feature type="transmembrane region" description="Helical" evidence="19">
    <location>
        <begin position="51"/>
        <end position="74"/>
    </location>
</feature>
<comment type="function">
    <text evidence="14 18">Subunits I and II form the functional core of the enzyme complex. Electrons originating in cytochrome c are transferred via heme a and Cu(A) to the binuclear center formed by heme a3 and Cu(B).</text>
</comment>
<dbReference type="SUPFAM" id="SSF49503">
    <property type="entry name" value="Cupredoxins"/>
    <property type="match status" value="1"/>
</dbReference>
<dbReference type="InterPro" id="IPR011759">
    <property type="entry name" value="Cyt_c_oxidase_su2_TM_dom"/>
</dbReference>
<evidence type="ECO:0000259" key="21">
    <source>
        <dbReference type="PROSITE" id="PS50857"/>
    </source>
</evidence>
<keyword evidence="11 16" id="KW-0408">Iron</keyword>
<evidence type="ECO:0000256" key="6">
    <source>
        <dbReference type="ARBA" id="ARBA00022692"/>
    </source>
</evidence>
<evidence type="ECO:0000256" key="14">
    <source>
        <dbReference type="ARBA" id="ARBA00024688"/>
    </source>
</evidence>
<dbReference type="InterPro" id="IPR045187">
    <property type="entry name" value="CcO_II"/>
</dbReference>
<evidence type="ECO:0000256" key="10">
    <source>
        <dbReference type="ARBA" id="ARBA00022989"/>
    </source>
</evidence>
<evidence type="ECO:0000256" key="11">
    <source>
        <dbReference type="ARBA" id="ARBA00023004"/>
    </source>
</evidence>
<dbReference type="InterPro" id="IPR008972">
    <property type="entry name" value="Cupredoxin"/>
</dbReference>
<feature type="chain" id="PRO_5045268068" description="Cytochrome c oxidase subunit 2" evidence="20">
    <location>
        <begin position="28"/>
        <end position="381"/>
    </location>
</feature>
<organism evidence="24 25">
    <name type="scientific">SAR92 clade bacterium H455</name>
    <dbReference type="NCBI Taxonomy" id="2974818"/>
    <lineage>
        <taxon>Bacteria</taxon>
        <taxon>Pseudomonadati</taxon>
        <taxon>Pseudomonadota</taxon>
        <taxon>Gammaproteobacteria</taxon>
        <taxon>Cellvibrionales</taxon>
        <taxon>Porticoccaceae</taxon>
        <taxon>SAR92 clade</taxon>
    </lineage>
</organism>
<feature type="signal peptide" evidence="20">
    <location>
        <begin position="1"/>
        <end position="27"/>
    </location>
</feature>
<dbReference type="InterPro" id="IPR002429">
    <property type="entry name" value="CcO_II-like_C"/>
</dbReference>
<dbReference type="InterPro" id="IPR036257">
    <property type="entry name" value="Cyt_c_oxidase_su2_TM_sf"/>
</dbReference>
<dbReference type="Gene3D" id="1.10.760.10">
    <property type="entry name" value="Cytochrome c-like domain"/>
    <property type="match status" value="1"/>
</dbReference>
<evidence type="ECO:0000256" key="18">
    <source>
        <dbReference type="RuleBase" id="RU004024"/>
    </source>
</evidence>
<feature type="domain" description="Cytochrome c" evidence="23">
    <location>
        <begin position="281"/>
        <end position="361"/>
    </location>
</feature>
<dbReference type="PANTHER" id="PTHR22888">
    <property type="entry name" value="CYTOCHROME C OXIDASE, SUBUNIT II"/>
    <property type="match status" value="1"/>
</dbReference>
<evidence type="ECO:0000256" key="20">
    <source>
        <dbReference type="SAM" id="SignalP"/>
    </source>
</evidence>
<dbReference type="PROSITE" id="PS51007">
    <property type="entry name" value="CYTC"/>
    <property type="match status" value="1"/>
</dbReference>
<evidence type="ECO:0000259" key="23">
    <source>
        <dbReference type="PROSITE" id="PS51007"/>
    </source>
</evidence>
<accession>A0ABY5TPD7</accession>
<evidence type="ECO:0000256" key="4">
    <source>
        <dbReference type="ARBA" id="ARBA00022617"/>
    </source>
</evidence>
<feature type="transmembrane region" description="Helical" evidence="19">
    <location>
        <begin position="95"/>
        <end position="117"/>
    </location>
</feature>
<dbReference type="Pfam" id="PF13442">
    <property type="entry name" value="Cytochrome_CBB3"/>
    <property type="match status" value="1"/>
</dbReference>
<feature type="domain" description="Cytochrome oxidase subunit II transmembrane region profile" evidence="22">
    <location>
        <begin position="28"/>
        <end position="123"/>
    </location>
</feature>
<dbReference type="Gene3D" id="1.10.287.90">
    <property type="match status" value="1"/>
</dbReference>
<keyword evidence="10 19" id="KW-1133">Transmembrane helix</keyword>
<evidence type="ECO:0000256" key="13">
    <source>
        <dbReference type="ARBA" id="ARBA00023136"/>
    </source>
</evidence>
<comment type="similarity">
    <text evidence="2 17">Belongs to the cytochrome c oxidase subunit 2 family.</text>
</comment>
<keyword evidence="5 17" id="KW-0679">Respiratory chain</keyword>
<evidence type="ECO:0000256" key="7">
    <source>
        <dbReference type="ARBA" id="ARBA00022723"/>
    </source>
</evidence>
<keyword evidence="7 16" id="KW-0479">Metal-binding</keyword>
<comment type="subcellular location">
    <subcellularLocation>
        <location evidence="17">Cell membrane</location>
        <topology evidence="17">Multi-pass membrane protein</topology>
    </subcellularLocation>
    <subcellularLocation>
        <location evidence="1">Membrane</location>
        <topology evidence="1">Multi-pass membrane protein</topology>
    </subcellularLocation>
</comment>
<evidence type="ECO:0000259" key="22">
    <source>
        <dbReference type="PROSITE" id="PS50999"/>
    </source>
</evidence>
<dbReference type="PANTHER" id="PTHR22888:SF9">
    <property type="entry name" value="CYTOCHROME C OXIDASE SUBUNIT 2"/>
    <property type="match status" value="1"/>
</dbReference>
<dbReference type="Pfam" id="PF00116">
    <property type="entry name" value="COX2"/>
    <property type="match status" value="1"/>
</dbReference>
<gene>
    <name evidence="24" type="primary">coxB</name>
    <name evidence="24" type="ORF">NYF23_01115</name>
</gene>
<proteinExistence type="inferred from homology"/>
<keyword evidence="4 16" id="KW-0349">Heme</keyword>
<comment type="cofactor">
    <cofactor evidence="18">
        <name>Cu cation</name>
        <dbReference type="ChEBI" id="CHEBI:23378"/>
    </cofactor>
    <text evidence="18">Binds a copper A center.</text>
</comment>
<dbReference type="EMBL" id="CP103416">
    <property type="protein sequence ID" value="UVW35220.1"/>
    <property type="molecule type" value="Genomic_DNA"/>
</dbReference>
<evidence type="ECO:0000256" key="1">
    <source>
        <dbReference type="ARBA" id="ARBA00004141"/>
    </source>
</evidence>
<dbReference type="PROSITE" id="PS50999">
    <property type="entry name" value="COX2_TM"/>
    <property type="match status" value="1"/>
</dbReference>
<dbReference type="InterPro" id="IPR001505">
    <property type="entry name" value="Copper_CuA"/>
</dbReference>
<dbReference type="PROSITE" id="PS50857">
    <property type="entry name" value="COX2_CUA"/>
    <property type="match status" value="1"/>
</dbReference>
<evidence type="ECO:0000313" key="24">
    <source>
        <dbReference type="EMBL" id="UVW35220.1"/>
    </source>
</evidence>
<keyword evidence="25" id="KW-1185">Reference proteome</keyword>
<evidence type="ECO:0000256" key="12">
    <source>
        <dbReference type="ARBA" id="ARBA00023008"/>
    </source>
</evidence>
<keyword evidence="20" id="KW-0732">Signal</keyword>
<dbReference type="InterPro" id="IPR036909">
    <property type="entry name" value="Cyt_c-like_dom_sf"/>
</dbReference>
<dbReference type="EC" id="7.1.1.9" evidence="18"/>
<evidence type="ECO:0000313" key="25">
    <source>
        <dbReference type="Proteomes" id="UP001059934"/>
    </source>
</evidence>
<dbReference type="PRINTS" id="PR01166">
    <property type="entry name" value="CYCOXIDASEII"/>
</dbReference>
<keyword evidence="13 19" id="KW-0472">Membrane</keyword>
<dbReference type="NCBIfam" id="TIGR02866">
    <property type="entry name" value="CoxB"/>
    <property type="match status" value="1"/>
</dbReference>